<name>A0A5B8G2X0_9RHOB</name>
<dbReference type="AlphaFoldDB" id="A0A5B8G2X0"/>
<sequence>MSLTQWAETGKVMGAVFATTILFAPIGLAVFGGMRYFGHSSSAAALVIGIVASVAAAVVSILWRA</sequence>
<feature type="transmembrane region" description="Helical" evidence="1">
    <location>
        <begin position="12"/>
        <end position="31"/>
    </location>
</feature>
<reference evidence="2 3" key="1">
    <citation type="submission" date="2019-06" db="EMBL/GenBank/DDBJ databases">
        <title>Genome sequence of Rhodobacteraceae bacterium D4M1.</title>
        <authorList>
            <person name="Cao J."/>
        </authorList>
    </citation>
    <scope>NUCLEOTIDE SEQUENCE [LARGE SCALE GENOMIC DNA]</scope>
    <source>
        <strain evidence="2 3">D4M1</strain>
    </source>
</reference>
<dbReference type="EMBL" id="CP040818">
    <property type="protein sequence ID" value="QDL93003.1"/>
    <property type="molecule type" value="Genomic_DNA"/>
</dbReference>
<feature type="transmembrane region" description="Helical" evidence="1">
    <location>
        <begin position="43"/>
        <end position="63"/>
    </location>
</feature>
<keyword evidence="1" id="KW-1133">Transmembrane helix</keyword>
<evidence type="ECO:0000256" key="1">
    <source>
        <dbReference type="SAM" id="Phobius"/>
    </source>
</evidence>
<proteinExistence type="predicted"/>
<dbReference type="RefSeq" id="WP_138574901.1">
    <property type="nucleotide sequence ID" value="NZ_CP040818.1"/>
</dbReference>
<dbReference type="Proteomes" id="UP000305888">
    <property type="component" value="Chromosome"/>
</dbReference>
<dbReference type="KEGG" id="ppru:FDP22_15140"/>
<evidence type="ECO:0000313" key="3">
    <source>
        <dbReference type="Proteomes" id="UP000305888"/>
    </source>
</evidence>
<protein>
    <submittedName>
        <fullName evidence="2">Uncharacterized protein</fullName>
    </submittedName>
</protein>
<organism evidence="2 3">
    <name type="scientific">Paroceanicella profunda</name>
    <dbReference type="NCBI Taxonomy" id="2579971"/>
    <lineage>
        <taxon>Bacteria</taxon>
        <taxon>Pseudomonadati</taxon>
        <taxon>Pseudomonadota</taxon>
        <taxon>Alphaproteobacteria</taxon>
        <taxon>Rhodobacterales</taxon>
        <taxon>Paracoccaceae</taxon>
        <taxon>Paroceanicella</taxon>
    </lineage>
</organism>
<keyword evidence="1" id="KW-0472">Membrane</keyword>
<gene>
    <name evidence="2" type="ORF">FDP22_15140</name>
</gene>
<keyword evidence="3" id="KW-1185">Reference proteome</keyword>
<evidence type="ECO:0000313" key="2">
    <source>
        <dbReference type="EMBL" id="QDL93003.1"/>
    </source>
</evidence>
<accession>A0A5B8G2X0</accession>
<keyword evidence="1" id="KW-0812">Transmembrane</keyword>